<dbReference type="AlphaFoldDB" id="A0A101LY58"/>
<reference evidence="1" key="1">
    <citation type="journal article" date="2015" name="Genome Biol. Evol.">
        <title>Organellar Genomes of White Spruce (Picea glauca): Assembly and Annotation.</title>
        <authorList>
            <person name="Jackman S.D."/>
            <person name="Warren R.L."/>
            <person name="Gibb E.A."/>
            <person name="Vandervalk B.P."/>
            <person name="Mohamadi H."/>
            <person name="Chu J."/>
            <person name="Raymond A."/>
            <person name="Pleasance S."/>
            <person name="Coope R."/>
            <person name="Wildung M.R."/>
            <person name="Ritland C.E."/>
            <person name="Bousquet J."/>
            <person name="Jones S.J."/>
            <person name="Bohlmann J."/>
            <person name="Birol I."/>
        </authorList>
    </citation>
    <scope>NUCLEOTIDE SEQUENCE [LARGE SCALE GENOMIC DNA]</scope>
    <source>
        <tissue evidence="1">Flushing bud</tissue>
    </source>
</reference>
<gene>
    <name evidence="1" type="ORF">ABT39_MTgene5707</name>
</gene>
<dbReference type="EMBL" id="LKAM01000007">
    <property type="protein sequence ID" value="KUM47521.1"/>
    <property type="molecule type" value="Genomic_DNA"/>
</dbReference>
<sequence length="70" mass="7517">MFPLPLQLPCTIPTGPELFTTVLCKTELDKEGTVSVEGAGGVKEYRLVLSASGVSTSIWGVSCSWNNPFR</sequence>
<geneLocation type="mitochondrion" evidence="1"/>
<comment type="caution">
    <text evidence="1">The sequence shown here is derived from an EMBL/GenBank/DDBJ whole genome shotgun (WGS) entry which is preliminary data.</text>
</comment>
<keyword evidence="1" id="KW-0496">Mitochondrion</keyword>
<protein>
    <submittedName>
        <fullName evidence="1">Uncharacterized protein</fullName>
    </submittedName>
</protein>
<evidence type="ECO:0000313" key="1">
    <source>
        <dbReference type="EMBL" id="KUM47521.1"/>
    </source>
</evidence>
<accession>A0A101LY58</accession>
<name>A0A101LY58_PICGL</name>
<organism evidence="1">
    <name type="scientific">Picea glauca</name>
    <name type="common">White spruce</name>
    <name type="synonym">Pinus glauca</name>
    <dbReference type="NCBI Taxonomy" id="3330"/>
    <lineage>
        <taxon>Eukaryota</taxon>
        <taxon>Viridiplantae</taxon>
        <taxon>Streptophyta</taxon>
        <taxon>Embryophyta</taxon>
        <taxon>Tracheophyta</taxon>
        <taxon>Spermatophyta</taxon>
        <taxon>Pinopsida</taxon>
        <taxon>Pinidae</taxon>
        <taxon>Conifers I</taxon>
        <taxon>Pinales</taxon>
        <taxon>Pinaceae</taxon>
        <taxon>Picea</taxon>
    </lineage>
</organism>
<proteinExistence type="predicted"/>